<dbReference type="Gene3D" id="3.90.550.10">
    <property type="entry name" value="Spore Coat Polysaccharide Biosynthesis Protein SpsA, Chain A"/>
    <property type="match status" value="1"/>
</dbReference>
<dbReference type="InterPro" id="IPR051161">
    <property type="entry name" value="Mannose-6P_isomerase_type2"/>
</dbReference>
<evidence type="ECO:0000259" key="10">
    <source>
        <dbReference type="Pfam" id="PF01050"/>
    </source>
</evidence>
<organism evidence="12 13">
    <name type="scientific">Rhodopseudomonas telluris</name>
    <dbReference type="NCBI Taxonomy" id="644215"/>
    <lineage>
        <taxon>Bacteria</taxon>
        <taxon>Pseudomonadati</taxon>
        <taxon>Pseudomonadota</taxon>
        <taxon>Alphaproteobacteria</taxon>
        <taxon>Hyphomicrobiales</taxon>
        <taxon>Nitrobacteraceae</taxon>
        <taxon>Rhodopseudomonas</taxon>
    </lineage>
</organism>
<keyword evidence="12" id="KW-0413">Isomerase</keyword>
<dbReference type="Pfam" id="PF22640">
    <property type="entry name" value="ManC_GMP_beta-helix"/>
    <property type="match status" value="1"/>
</dbReference>
<dbReference type="InterPro" id="IPR011051">
    <property type="entry name" value="RmlC_Cupin_sf"/>
</dbReference>
<evidence type="ECO:0000313" key="12">
    <source>
        <dbReference type="EMBL" id="MFC0239703.1"/>
    </source>
</evidence>
<feature type="domain" description="MannoseP isomerase/GMP-like beta-helix" evidence="11">
    <location>
        <begin position="298"/>
        <end position="349"/>
    </location>
</feature>
<evidence type="ECO:0000256" key="3">
    <source>
        <dbReference type="ARBA" id="ARBA00022679"/>
    </source>
</evidence>
<evidence type="ECO:0000256" key="4">
    <source>
        <dbReference type="ARBA" id="ARBA00022695"/>
    </source>
</evidence>
<dbReference type="Pfam" id="PF01050">
    <property type="entry name" value="MannoseP_isomer"/>
    <property type="match status" value="1"/>
</dbReference>
<keyword evidence="13" id="KW-1185">Reference proteome</keyword>
<keyword evidence="3 12" id="KW-0808">Transferase</keyword>
<keyword evidence="6" id="KW-0342">GTP-binding</keyword>
<reference evidence="12 13" key="1">
    <citation type="submission" date="2024-09" db="EMBL/GenBank/DDBJ databases">
        <authorList>
            <person name="Sun Q."/>
            <person name="Mori K."/>
        </authorList>
    </citation>
    <scope>NUCLEOTIDE SEQUENCE [LARGE SCALE GENOMIC DNA]</scope>
    <source>
        <strain evidence="12 13">KCTC 23279</strain>
    </source>
</reference>
<evidence type="ECO:0000256" key="8">
    <source>
        <dbReference type="RuleBase" id="RU004190"/>
    </source>
</evidence>
<keyword evidence="5" id="KW-0547">Nucleotide-binding</keyword>
<gene>
    <name evidence="12" type="ORF">ACFFJ6_04455</name>
</gene>
<evidence type="ECO:0000313" key="13">
    <source>
        <dbReference type="Proteomes" id="UP001589775"/>
    </source>
</evidence>
<dbReference type="EMBL" id="JBHLWM010000001">
    <property type="protein sequence ID" value="MFC0239703.1"/>
    <property type="molecule type" value="Genomic_DNA"/>
</dbReference>
<accession>A0ABV6EN99</accession>
<proteinExistence type="inferred from homology"/>
<evidence type="ECO:0000259" key="9">
    <source>
        <dbReference type="Pfam" id="PF00483"/>
    </source>
</evidence>
<dbReference type="PANTHER" id="PTHR46390">
    <property type="entry name" value="MANNOSE-1-PHOSPHATE GUANYLYLTRANSFERASE"/>
    <property type="match status" value="1"/>
</dbReference>
<dbReference type="InterPro" id="IPR029044">
    <property type="entry name" value="Nucleotide-diphossugar_trans"/>
</dbReference>
<dbReference type="SUPFAM" id="SSF51182">
    <property type="entry name" value="RmlC-like cupins"/>
    <property type="match status" value="1"/>
</dbReference>
<feature type="domain" description="Mannose-6-phosphate isomerase type II C-terminal" evidence="10">
    <location>
        <begin position="353"/>
        <end position="467"/>
    </location>
</feature>
<dbReference type="CDD" id="cd02509">
    <property type="entry name" value="GDP-M1P_Guanylyltransferase"/>
    <property type="match status" value="1"/>
</dbReference>
<dbReference type="GO" id="GO:0004476">
    <property type="term" value="F:mannose-6-phosphate isomerase activity"/>
    <property type="evidence" value="ECO:0007669"/>
    <property type="project" value="UniProtKB-EC"/>
</dbReference>
<dbReference type="InterPro" id="IPR006375">
    <property type="entry name" value="Man1P_GuaTrfase/Man6P_Isoase"/>
</dbReference>
<evidence type="ECO:0000256" key="6">
    <source>
        <dbReference type="ARBA" id="ARBA00023134"/>
    </source>
</evidence>
<comment type="similarity">
    <text evidence="1 8">Belongs to the mannose-6-phosphate isomerase type 2 family.</text>
</comment>
<dbReference type="Gene3D" id="2.60.120.10">
    <property type="entry name" value="Jelly Rolls"/>
    <property type="match status" value="1"/>
</dbReference>
<sequence>MTSQIIPVIMCGGAGTRLWPASRESMPKQFIAMFSERSTFQETALRVVGNALFGKPIVVTSTDFRFVVADQLQEIGVEADIVLEPFRRDSGLAVAVATVLGLRRSPDAILLILASDHAIKGVEAFHTACADALPAAQAGNIVTFGVVPYEPATGYGYLKPGLPFGDGPVRKLDKFAEKPTREMAEQYIADGYLWNSGNFLFRADTMLGELGRFQPELAVAAEGAVDAAIKDLDFVRLAKAPFESAPKISIDYAVMEKTDRSAVLAVDFGWSDLGSWEAIWANAAQDGAGNALSGRCEVVNVKNAIVHSDESILTTVIGLEEVVVIASADAVLVAPRGITSEIKVLVEKLKAAGRTEATEHRRIYRPWGYYETLNLGGRHQVKRILVKPGQQLSLQRHFHRSEHWVVVHGTGQITIGDEIQMLHENQSTYIPAGAVHRLANPGRIPLELIEVQVGSYLGEDDIVRLEDAYNRVD</sequence>
<evidence type="ECO:0000256" key="2">
    <source>
        <dbReference type="ARBA" id="ARBA00012387"/>
    </source>
</evidence>
<comment type="caution">
    <text evidence="12">The sequence shown here is derived from an EMBL/GenBank/DDBJ whole genome shotgun (WGS) entry which is preliminary data.</text>
</comment>
<dbReference type="InterPro" id="IPR001538">
    <property type="entry name" value="Man6P_isomerase-2_C"/>
</dbReference>
<dbReference type="InterPro" id="IPR014710">
    <property type="entry name" value="RmlC-like_jellyroll"/>
</dbReference>
<name>A0ABV6EN99_9BRAD</name>
<keyword evidence="4 12" id="KW-0548">Nucleotidyltransferase</keyword>
<dbReference type="CDD" id="cd02213">
    <property type="entry name" value="cupin_PMI_typeII_C"/>
    <property type="match status" value="1"/>
</dbReference>
<dbReference type="GO" id="GO:0004475">
    <property type="term" value="F:mannose-1-phosphate guanylyltransferase (GTP) activity"/>
    <property type="evidence" value="ECO:0007669"/>
    <property type="project" value="UniProtKB-EC"/>
</dbReference>
<dbReference type="Pfam" id="PF00483">
    <property type="entry name" value="NTP_transferase"/>
    <property type="match status" value="1"/>
</dbReference>
<dbReference type="Proteomes" id="UP001589775">
    <property type="component" value="Unassembled WGS sequence"/>
</dbReference>
<dbReference type="InterPro" id="IPR049577">
    <property type="entry name" value="GMPP_N"/>
</dbReference>
<comment type="catalytic activity">
    <reaction evidence="7">
        <text>alpha-D-mannose 1-phosphate + GTP + H(+) = GDP-alpha-D-mannose + diphosphate</text>
        <dbReference type="Rhea" id="RHEA:15229"/>
        <dbReference type="ChEBI" id="CHEBI:15378"/>
        <dbReference type="ChEBI" id="CHEBI:33019"/>
        <dbReference type="ChEBI" id="CHEBI:37565"/>
        <dbReference type="ChEBI" id="CHEBI:57527"/>
        <dbReference type="ChEBI" id="CHEBI:58409"/>
        <dbReference type="EC" id="2.7.7.13"/>
    </reaction>
</comment>
<dbReference type="PANTHER" id="PTHR46390:SF1">
    <property type="entry name" value="MANNOSE-1-PHOSPHATE GUANYLYLTRANSFERASE"/>
    <property type="match status" value="1"/>
</dbReference>
<evidence type="ECO:0000256" key="5">
    <source>
        <dbReference type="ARBA" id="ARBA00022741"/>
    </source>
</evidence>
<evidence type="ECO:0000256" key="1">
    <source>
        <dbReference type="ARBA" id="ARBA00006115"/>
    </source>
</evidence>
<feature type="domain" description="Nucleotidyl transferase" evidence="9">
    <location>
        <begin position="7"/>
        <end position="285"/>
    </location>
</feature>
<protein>
    <recommendedName>
        <fullName evidence="2">mannose-1-phosphate guanylyltransferase</fullName>
        <ecNumber evidence="2">2.7.7.13</ecNumber>
    </recommendedName>
</protein>
<dbReference type="InterPro" id="IPR054566">
    <property type="entry name" value="ManC/GMP-like_b-helix"/>
</dbReference>
<dbReference type="SUPFAM" id="SSF53448">
    <property type="entry name" value="Nucleotide-diphospho-sugar transferases"/>
    <property type="match status" value="1"/>
</dbReference>
<evidence type="ECO:0000256" key="7">
    <source>
        <dbReference type="ARBA" id="ARBA00047343"/>
    </source>
</evidence>
<dbReference type="EC" id="2.7.7.13" evidence="2"/>
<dbReference type="InterPro" id="IPR005835">
    <property type="entry name" value="NTP_transferase_dom"/>
</dbReference>
<dbReference type="RefSeq" id="WP_378384772.1">
    <property type="nucleotide sequence ID" value="NZ_JBHLWM010000001.1"/>
</dbReference>
<evidence type="ECO:0000259" key="11">
    <source>
        <dbReference type="Pfam" id="PF22640"/>
    </source>
</evidence>
<dbReference type="NCBIfam" id="TIGR01479">
    <property type="entry name" value="GMP_PMI"/>
    <property type="match status" value="1"/>
</dbReference>